<dbReference type="RefSeq" id="WP_219059315.1">
    <property type="nucleotide sequence ID" value="NZ_JAHBBH010000037.1"/>
</dbReference>
<dbReference type="PANTHER" id="PTHR30146:SF109">
    <property type="entry name" value="HTH-TYPE TRANSCRIPTIONAL REGULATOR GALS"/>
    <property type="match status" value="1"/>
</dbReference>
<feature type="compositionally biased region" description="Polar residues" evidence="4">
    <location>
        <begin position="22"/>
        <end position="33"/>
    </location>
</feature>
<keyword evidence="3" id="KW-0804">Transcription</keyword>
<dbReference type="CDD" id="cd01392">
    <property type="entry name" value="HTH_LacI"/>
    <property type="match status" value="1"/>
</dbReference>
<dbReference type="EMBL" id="JAHBBH010000037">
    <property type="protein sequence ID" value="MBW3093337.1"/>
    <property type="molecule type" value="Genomic_DNA"/>
</dbReference>
<evidence type="ECO:0000256" key="2">
    <source>
        <dbReference type="ARBA" id="ARBA00023125"/>
    </source>
</evidence>
<dbReference type="PANTHER" id="PTHR30146">
    <property type="entry name" value="LACI-RELATED TRANSCRIPTIONAL REPRESSOR"/>
    <property type="match status" value="1"/>
</dbReference>
<keyword evidence="2 6" id="KW-0238">DNA-binding</keyword>
<dbReference type="GO" id="GO:0003677">
    <property type="term" value="F:DNA binding"/>
    <property type="evidence" value="ECO:0007669"/>
    <property type="project" value="UniProtKB-KW"/>
</dbReference>
<dbReference type="Pfam" id="PF13377">
    <property type="entry name" value="Peripla_BP_3"/>
    <property type="match status" value="1"/>
</dbReference>
<proteinExistence type="predicted"/>
<feature type="region of interest" description="Disordered" evidence="4">
    <location>
        <begin position="19"/>
        <end position="44"/>
    </location>
</feature>
<comment type="caution">
    <text evidence="6">The sequence shown here is derived from an EMBL/GenBank/DDBJ whole genome shotgun (WGS) entry which is preliminary data.</text>
</comment>
<dbReference type="CDD" id="cd06267">
    <property type="entry name" value="PBP1_LacI_sugar_binding-like"/>
    <property type="match status" value="1"/>
</dbReference>
<feature type="domain" description="HTH lacI-type" evidence="5">
    <location>
        <begin position="46"/>
        <end position="100"/>
    </location>
</feature>
<dbReference type="InterPro" id="IPR000843">
    <property type="entry name" value="HTH_LacI"/>
</dbReference>
<organism evidence="6 7">
    <name type="scientific">Bifidobacterium miconis</name>
    <dbReference type="NCBI Taxonomy" id="2834435"/>
    <lineage>
        <taxon>Bacteria</taxon>
        <taxon>Bacillati</taxon>
        <taxon>Actinomycetota</taxon>
        <taxon>Actinomycetes</taxon>
        <taxon>Bifidobacteriales</taxon>
        <taxon>Bifidobacteriaceae</taxon>
        <taxon>Bifidobacterium</taxon>
    </lineage>
</organism>
<sequence>MSKPVTHTTRGNGRRIVADQIQGGSSQNQTIDNGKSKSGPAKTGNLNIRDIAKAAGVSVASVSRALNGQPGISEATRERVQSVAKELGYVPNIHAKALTTPPNAVTLVAAGITGGTYADMMAAVDEESYRQHLNFRLFSTRFKGMSGDEMASQLLAQRSRIVVVMQGSMSDEALIDIVGQFDQQPDTSLVALARPRLDLPESVAVVDYDNEAGMRELTNYMISLGHRKFLFVGVREGEPVFTARYQGFLGALADAGIEHDPSRDVAYSRNRVESAGNFRTVCRAGLDCTAIVGVTDEVALDVILTLKKMGRRVPYDYSVAGFDDMPYAEGLIVPLTTVRAPFAEMGEMAVKLPLAGERDIILPTQLVVRESVMPPRG</sequence>
<dbReference type="SMART" id="SM00354">
    <property type="entry name" value="HTH_LACI"/>
    <property type="match status" value="1"/>
</dbReference>
<evidence type="ECO:0000313" key="6">
    <source>
        <dbReference type="EMBL" id="MBW3093337.1"/>
    </source>
</evidence>
<evidence type="ECO:0000256" key="3">
    <source>
        <dbReference type="ARBA" id="ARBA00023163"/>
    </source>
</evidence>
<dbReference type="PROSITE" id="PS50932">
    <property type="entry name" value="HTH_LACI_2"/>
    <property type="match status" value="1"/>
</dbReference>
<evidence type="ECO:0000256" key="4">
    <source>
        <dbReference type="SAM" id="MobiDB-lite"/>
    </source>
</evidence>
<keyword evidence="7" id="KW-1185">Reference proteome</keyword>
<dbReference type="PROSITE" id="PS00356">
    <property type="entry name" value="HTH_LACI_1"/>
    <property type="match status" value="1"/>
</dbReference>
<accession>A0ABS6WJ86</accession>
<dbReference type="InterPro" id="IPR046335">
    <property type="entry name" value="LacI/GalR-like_sensor"/>
</dbReference>
<name>A0ABS6WJ86_9BIFI</name>
<evidence type="ECO:0000256" key="1">
    <source>
        <dbReference type="ARBA" id="ARBA00023015"/>
    </source>
</evidence>
<evidence type="ECO:0000313" key="7">
    <source>
        <dbReference type="Proteomes" id="UP000700815"/>
    </source>
</evidence>
<keyword evidence="1" id="KW-0805">Transcription regulation</keyword>
<gene>
    <name evidence="6" type="ORF">KIH79_10480</name>
</gene>
<protein>
    <submittedName>
        <fullName evidence="6">LacI family DNA-binding transcriptional regulator</fullName>
    </submittedName>
</protein>
<dbReference type="Pfam" id="PF00356">
    <property type="entry name" value="LacI"/>
    <property type="match status" value="1"/>
</dbReference>
<reference evidence="6 7" key="1">
    <citation type="submission" date="2021-05" db="EMBL/GenBank/DDBJ databases">
        <title>Phylogenetic classification of ten novel species belonging to the genus Bifidobacterium comprising B. colchicus sp. nov., B. abeli sp. nov., B. bicoloris sp. nov., B. guerezis sp. nov., B. rosaliae sp. nov., B. santillanensis sp. nov., B. argentati sp. nov., B. amazzoni sp. nov., B. pluviali sp. nov., and B. pinnaculum sp. nov.</title>
        <authorList>
            <person name="Lugli G.A."/>
            <person name="Ruiz Garcia L."/>
            <person name="Margolles A."/>
            <person name="Ventura M."/>
        </authorList>
    </citation>
    <scope>NUCLEOTIDE SEQUENCE [LARGE SCALE GENOMIC DNA]</scope>
    <source>
        <strain evidence="6 7">82T10</strain>
    </source>
</reference>
<evidence type="ECO:0000259" key="5">
    <source>
        <dbReference type="PROSITE" id="PS50932"/>
    </source>
</evidence>
<dbReference type="Proteomes" id="UP000700815">
    <property type="component" value="Unassembled WGS sequence"/>
</dbReference>